<dbReference type="InterPro" id="IPR027417">
    <property type="entry name" value="P-loop_NTPase"/>
</dbReference>
<keyword evidence="2" id="KW-1185">Reference proteome</keyword>
<dbReference type="SUPFAM" id="SSF52540">
    <property type="entry name" value="P-loop containing nucleoside triphosphate hydrolases"/>
    <property type="match status" value="1"/>
</dbReference>
<evidence type="ECO:0000313" key="2">
    <source>
        <dbReference type="Proteomes" id="UP000238415"/>
    </source>
</evidence>
<reference evidence="1 2" key="1">
    <citation type="submission" date="2018-03" db="EMBL/GenBank/DDBJ databases">
        <title>Genome sequence of Moorella humiferrea DSM 23265.</title>
        <authorList>
            <person name="Poehlein A."/>
            <person name="Daniel R."/>
        </authorList>
    </citation>
    <scope>NUCLEOTIDE SEQUENCE [LARGE SCALE GENOMIC DNA]</scope>
    <source>
        <strain evidence="1 2">DSM 23265</strain>
    </source>
</reference>
<dbReference type="EMBL" id="PVXM01000007">
    <property type="protein sequence ID" value="PRR74660.1"/>
    <property type="molecule type" value="Genomic_DNA"/>
</dbReference>
<proteinExistence type="predicted"/>
<protein>
    <recommendedName>
        <fullName evidence="3">BREX-3 system P-loop-containing protein BrxF</fullName>
    </recommendedName>
</protein>
<organism evidence="1 2">
    <name type="scientific">Neomoorella humiferrea</name>
    <dbReference type="NCBI Taxonomy" id="676965"/>
    <lineage>
        <taxon>Bacteria</taxon>
        <taxon>Bacillati</taxon>
        <taxon>Bacillota</taxon>
        <taxon>Clostridia</taxon>
        <taxon>Neomoorellales</taxon>
        <taxon>Neomoorellaceae</taxon>
        <taxon>Neomoorella</taxon>
    </lineage>
</organism>
<name>A0A2T0AVF6_9FIRM</name>
<accession>A0A2T0AVF6</accession>
<evidence type="ECO:0008006" key="3">
    <source>
        <dbReference type="Google" id="ProtNLM"/>
    </source>
</evidence>
<sequence>MKTDELKKQIVAARSRYYRLVLLVGSAATGKTKILVQIAKDEGYPYINLNLMLSQKLLEYPAKIRALRLPRIVETIIGETEKDTVLLDNTEILFDPVLQQDPLRLLQQVSRNRTIVAAWNGKFEGGALIYAEPDHPEYRKYYEVDALVCPLG</sequence>
<dbReference type="InterPro" id="IPR048067">
    <property type="entry name" value="BREX_3_BrxF"/>
</dbReference>
<comment type="caution">
    <text evidence="1">The sequence shown here is derived from an EMBL/GenBank/DDBJ whole genome shotgun (WGS) entry which is preliminary data.</text>
</comment>
<dbReference type="AlphaFoldDB" id="A0A2T0AVF6"/>
<evidence type="ECO:0000313" key="1">
    <source>
        <dbReference type="EMBL" id="PRR74660.1"/>
    </source>
</evidence>
<dbReference type="OrthoDB" id="7503064at2"/>
<dbReference type="RefSeq" id="WP_106004663.1">
    <property type="nucleotide sequence ID" value="NZ_CP136419.1"/>
</dbReference>
<gene>
    <name evidence="1" type="ORF">MOHU_06410</name>
</gene>
<dbReference type="NCBIfam" id="NF033453">
    <property type="entry name" value="BREX_3_BrxF"/>
    <property type="match status" value="1"/>
</dbReference>
<dbReference type="Proteomes" id="UP000238415">
    <property type="component" value="Unassembled WGS sequence"/>
</dbReference>